<dbReference type="AlphaFoldDB" id="A0A3R5X426"/>
<gene>
    <name evidence="2" type="ORF">C1I91_21845</name>
</gene>
<organism evidence="2 3">
    <name type="scientific">Clostridium manihotivorum</name>
    <dbReference type="NCBI Taxonomy" id="2320868"/>
    <lineage>
        <taxon>Bacteria</taxon>
        <taxon>Bacillati</taxon>
        <taxon>Bacillota</taxon>
        <taxon>Clostridia</taxon>
        <taxon>Eubacteriales</taxon>
        <taxon>Clostridiaceae</taxon>
        <taxon>Clostridium</taxon>
    </lineage>
</organism>
<feature type="transmembrane region" description="Helical" evidence="1">
    <location>
        <begin position="57"/>
        <end position="77"/>
    </location>
</feature>
<keyword evidence="1" id="KW-0812">Transmembrane</keyword>
<feature type="transmembrane region" description="Helical" evidence="1">
    <location>
        <begin position="27"/>
        <end position="45"/>
    </location>
</feature>
<keyword evidence="3" id="KW-1185">Reference proteome</keyword>
<sequence length="246" mass="27639">MKSKTKAFFLSFIPGLGHIYLGENNRGLIFLGGLLSYLFTVGFLDRSYDMIGDYGRVFNAAIPILWAFNILDCMINADKINKGMINLADENNIEADRKLIAYMLSVLPGLGQLYLGEKEKGQKLFCVFLVIYVISSLVNIDILKIGVPAVIIYSILDLMNVRATNGIAEINFSGKWFENWVKILGFIFIAAGIITLGNRFLGQFVDTRIEYMIRDYTKVILSSVVLIGFGIKMLFMGKPKDISRED</sequence>
<evidence type="ECO:0000313" key="2">
    <source>
        <dbReference type="EMBL" id="QAA34052.1"/>
    </source>
</evidence>
<evidence type="ECO:0000313" key="3">
    <source>
        <dbReference type="Proteomes" id="UP000286268"/>
    </source>
</evidence>
<dbReference type="OrthoDB" id="82335at2"/>
<protein>
    <recommendedName>
        <fullName evidence="4">TM2 domain-containing protein</fullName>
    </recommendedName>
</protein>
<accession>A0A3R5X426</accession>
<dbReference type="Proteomes" id="UP000286268">
    <property type="component" value="Chromosome"/>
</dbReference>
<dbReference type="KEGG" id="cmah:C1I91_21845"/>
<keyword evidence="1" id="KW-0472">Membrane</keyword>
<evidence type="ECO:0000256" key="1">
    <source>
        <dbReference type="SAM" id="Phobius"/>
    </source>
</evidence>
<name>A0A3R5X426_9CLOT</name>
<keyword evidence="1" id="KW-1133">Transmembrane helix</keyword>
<reference evidence="2 3" key="1">
    <citation type="submission" date="2018-01" db="EMBL/GenBank/DDBJ databases">
        <title>Genome Sequencing and Assembly of Anaerobacter polyendosporus strain CT4.</title>
        <authorList>
            <person name="Tachaapaikoon C."/>
            <person name="Sutheeworapong S."/>
            <person name="Jenjaroenpun P."/>
            <person name="Wongsurawat T."/>
            <person name="Nookeaw I."/>
            <person name="Cheawchanlertfa P."/>
            <person name="Kosugi A."/>
            <person name="Cheevadhanarak S."/>
            <person name="Ratanakhanokchai K."/>
        </authorList>
    </citation>
    <scope>NUCLEOTIDE SEQUENCE [LARGE SCALE GENOMIC DNA]</scope>
    <source>
        <strain evidence="2 3">CT4</strain>
    </source>
</reference>
<dbReference type="EMBL" id="CP025746">
    <property type="protein sequence ID" value="QAA34052.1"/>
    <property type="molecule type" value="Genomic_DNA"/>
</dbReference>
<feature type="transmembrane region" description="Helical" evidence="1">
    <location>
        <begin position="127"/>
        <end position="156"/>
    </location>
</feature>
<feature type="transmembrane region" description="Helical" evidence="1">
    <location>
        <begin position="219"/>
        <end position="237"/>
    </location>
</feature>
<dbReference type="RefSeq" id="WP_128214774.1">
    <property type="nucleotide sequence ID" value="NZ_CP025746.1"/>
</dbReference>
<evidence type="ECO:0008006" key="4">
    <source>
        <dbReference type="Google" id="ProtNLM"/>
    </source>
</evidence>
<feature type="transmembrane region" description="Helical" evidence="1">
    <location>
        <begin position="180"/>
        <end position="198"/>
    </location>
</feature>
<proteinExistence type="predicted"/>